<keyword evidence="2" id="KW-1185">Reference proteome</keyword>
<protein>
    <submittedName>
        <fullName evidence="1">Uncharacterized protein</fullName>
    </submittedName>
</protein>
<dbReference type="RefSeq" id="WP_171626337.1">
    <property type="nucleotide sequence ID" value="NZ_JABBPG010000004.1"/>
</dbReference>
<accession>A0A849VD94</accession>
<evidence type="ECO:0000313" key="2">
    <source>
        <dbReference type="Proteomes" id="UP000586305"/>
    </source>
</evidence>
<reference evidence="1 2" key="1">
    <citation type="submission" date="2020-04" db="EMBL/GenBank/DDBJ databases">
        <title>Pseudoalteromonas caenipelagi sp. nov., isolated from a tidal flat.</title>
        <authorList>
            <person name="Park S."/>
            <person name="Yoon J.-H."/>
        </authorList>
    </citation>
    <scope>NUCLEOTIDE SEQUENCE [LARGE SCALE GENOMIC DNA]</scope>
    <source>
        <strain evidence="1 2">JBTF-M23</strain>
    </source>
</reference>
<gene>
    <name evidence="1" type="ORF">HG263_12130</name>
</gene>
<evidence type="ECO:0000313" key="1">
    <source>
        <dbReference type="EMBL" id="NOU51276.1"/>
    </source>
</evidence>
<dbReference type="AlphaFoldDB" id="A0A849VD94"/>
<dbReference type="EMBL" id="JABBPG010000004">
    <property type="protein sequence ID" value="NOU51276.1"/>
    <property type="molecule type" value="Genomic_DNA"/>
</dbReference>
<name>A0A849VD94_9GAMM</name>
<organism evidence="1 2">
    <name type="scientific">Pseudoalteromonas caenipelagi</name>
    <dbReference type="NCBI Taxonomy" id="2726988"/>
    <lineage>
        <taxon>Bacteria</taxon>
        <taxon>Pseudomonadati</taxon>
        <taxon>Pseudomonadota</taxon>
        <taxon>Gammaproteobacteria</taxon>
        <taxon>Alteromonadales</taxon>
        <taxon>Pseudoalteromonadaceae</taxon>
        <taxon>Pseudoalteromonas</taxon>
    </lineage>
</organism>
<comment type="caution">
    <text evidence="1">The sequence shown here is derived from an EMBL/GenBank/DDBJ whole genome shotgun (WGS) entry which is preliminary data.</text>
</comment>
<proteinExistence type="predicted"/>
<sequence length="85" mass="9804">MLVLSGLSLRIQKKRPNLRGRYSDLTLRHTEYSFGYKNIWDTDLVYGVWRMEVPHSVGLGVSSDNVEYVWFGHLCDQDLVSSNPS</sequence>
<dbReference type="Proteomes" id="UP000586305">
    <property type="component" value="Unassembled WGS sequence"/>
</dbReference>